<accession>B9TH74</accession>
<dbReference type="InterPro" id="IPR029001">
    <property type="entry name" value="ITPase-like_fam"/>
</dbReference>
<dbReference type="Pfam" id="PF02545">
    <property type="entry name" value="Maf"/>
    <property type="match status" value="1"/>
</dbReference>
<dbReference type="PANTHER" id="PTHR43213">
    <property type="entry name" value="BIFUNCTIONAL DTTP/UTP PYROPHOSPHATASE/METHYLTRANSFERASE PROTEIN-RELATED"/>
    <property type="match status" value="1"/>
</dbReference>
<protein>
    <submittedName>
        <fullName evidence="8">Maf protein, putative</fullName>
    </submittedName>
</protein>
<organism evidence="8 9">
    <name type="scientific">Ricinus communis</name>
    <name type="common">Castor bean</name>
    <dbReference type="NCBI Taxonomy" id="3988"/>
    <lineage>
        <taxon>Eukaryota</taxon>
        <taxon>Viridiplantae</taxon>
        <taxon>Streptophyta</taxon>
        <taxon>Embryophyta</taxon>
        <taxon>Tracheophyta</taxon>
        <taxon>Spermatophyta</taxon>
        <taxon>Magnoliopsida</taxon>
        <taxon>eudicotyledons</taxon>
        <taxon>Gunneridae</taxon>
        <taxon>Pentapetalae</taxon>
        <taxon>rosids</taxon>
        <taxon>fabids</taxon>
        <taxon>Malpighiales</taxon>
        <taxon>Euphorbiaceae</taxon>
        <taxon>Acalyphoideae</taxon>
        <taxon>Acalypheae</taxon>
        <taxon>Ricinus</taxon>
    </lineage>
</organism>
<keyword evidence="5" id="KW-0546">Nucleotide metabolism</keyword>
<dbReference type="PROSITE" id="PS00188">
    <property type="entry name" value="BIOTIN"/>
    <property type="match status" value="1"/>
</dbReference>
<evidence type="ECO:0000256" key="5">
    <source>
        <dbReference type="ARBA" id="ARBA00023080"/>
    </source>
</evidence>
<dbReference type="eggNOG" id="KOG1509">
    <property type="taxonomic scope" value="Eukaryota"/>
</dbReference>
<evidence type="ECO:0000259" key="7">
    <source>
        <dbReference type="PROSITE" id="PS50968"/>
    </source>
</evidence>
<comment type="subcellular location">
    <subcellularLocation>
        <location evidence="2">Cytoplasm</location>
    </subcellularLocation>
</comment>
<dbReference type="AlphaFoldDB" id="B9TH74"/>
<dbReference type="HAMAP" id="MF_00528">
    <property type="entry name" value="Maf"/>
    <property type="match status" value="1"/>
</dbReference>
<dbReference type="GO" id="GO:0009117">
    <property type="term" value="P:nucleotide metabolic process"/>
    <property type="evidence" value="ECO:0007669"/>
    <property type="project" value="UniProtKB-KW"/>
</dbReference>
<dbReference type="InParanoid" id="B9TH74"/>
<feature type="domain" description="Lipoyl-binding" evidence="7">
    <location>
        <begin position="1"/>
        <end position="70"/>
    </location>
</feature>
<keyword evidence="4" id="KW-0378">Hydrolase</keyword>
<dbReference type="EMBL" id="EQ981278">
    <property type="protein sequence ID" value="EEF24790.1"/>
    <property type="molecule type" value="Genomic_DNA"/>
</dbReference>
<sequence>MPGTIVDIKTKVGDKVNAGDGVLVIEAMKMENEIQAPKSGRRKPAFLFVLMKLILASSSPYRRELLERLQLPFSTVSPEVDETPLPSETPNQTALRLAQAKARKVAEAHPDALVIGCDQVATLDGLQLGKPLTHDNAVKQLSLMRGRIVNFHSAMCLYNPKTNHMQAEDVVYEVKFRALSDSQIENYLVREQPYHCAGSAKSEGLGIALIEWMRGDDPNALIGLPLIRLISMLEKEGVTVI</sequence>
<reference evidence="9" key="1">
    <citation type="journal article" date="2010" name="Nat. Biotechnol.">
        <title>Draft genome sequence of the oilseed species Ricinus communis.</title>
        <authorList>
            <person name="Chan A.P."/>
            <person name="Crabtree J."/>
            <person name="Zhao Q."/>
            <person name="Lorenzi H."/>
            <person name="Orvis J."/>
            <person name="Puiu D."/>
            <person name="Melake-Berhan A."/>
            <person name="Jones K.M."/>
            <person name="Redman J."/>
            <person name="Chen G."/>
            <person name="Cahoon E.B."/>
            <person name="Gedil M."/>
            <person name="Stanke M."/>
            <person name="Haas B.J."/>
            <person name="Wortman J.R."/>
            <person name="Fraser-Liggett C.M."/>
            <person name="Ravel J."/>
            <person name="Rabinowicz P.D."/>
        </authorList>
    </citation>
    <scope>NUCLEOTIDE SEQUENCE [LARGE SCALE GENOMIC DNA]</scope>
    <source>
        <strain evidence="9">cv. Hale</strain>
    </source>
</reference>
<dbReference type="Gene3D" id="3.90.950.10">
    <property type="match status" value="1"/>
</dbReference>
<dbReference type="Gene3D" id="2.40.50.100">
    <property type="match status" value="1"/>
</dbReference>
<dbReference type="PANTHER" id="PTHR43213:SF5">
    <property type="entry name" value="BIFUNCTIONAL DTTP_UTP PYROPHOSPHATASE_METHYLTRANSFERASE PROTEIN-RELATED"/>
    <property type="match status" value="1"/>
</dbReference>
<dbReference type="PROSITE" id="PS50968">
    <property type="entry name" value="BIOTINYL_LIPOYL"/>
    <property type="match status" value="1"/>
</dbReference>
<dbReference type="InterPro" id="IPR000089">
    <property type="entry name" value="Biotin_lipoyl"/>
</dbReference>
<dbReference type="InterPro" id="IPR011053">
    <property type="entry name" value="Single_hybrid_motif"/>
</dbReference>
<comment type="cofactor">
    <cofactor evidence="1">
        <name>a divalent metal cation</name>
        <dbReference type="ChEBI" id="CHEBI:60240"/>
    </cofactor>
</comment>
<evidence type="ECO:0000256" key="2">
    <source>
        <dbReference type="ARBA" id="ARBA00004496"/>
    </source>
</evidence>
<dbReference type="InterPro" id="IPR001882">
    <property type="entry name" value="Biotin_BS"/>
</dbReference>
<dbReference type="GO" id="GO:0047429">
    <property type="term" value="F:nucleoside triphosphate diphosphatase activity"/>
    <property type="evidence" value="ECO:0000318"/>
    <property type="project" value="GO_Central"/>
</dbReference>
<evidence type="ECO:0000313" key="9">
    <source>
        <dbReference type="Proteomes" id="UP000008311"/>
    </source>
</evidence>
<dbReference type="Pfam" id="PF00364">
    <property type="entry name" value="Biotin_lipoyl"/>
    <property type="match status" value="1"/>
</dbReference>
<gene>
    <name evidence="8" type="ORF">RCOM_1780670</name>
</gene>
<keyword evidence="3" id="KW-0963">Cytoplasm</keyword>
<dbReference type="CDD" id="cd06850">
    <property type="entry name" value="biotinyl_domain"/>
    <property type="match status" value="1"/>
</dbReference>
<name>B9TH74_RICCO</name>
<evidence type="ECO:0000256" key="1">
    <source>
        <dbReference type="ARBA" id="ARBA00001968"/>
    </source>
</evidence>
<keyword evidence="9" id="KW-1185">Reference proteome</keyword>
<dbReference type="SUPFAM" id="SSF51230">
    <property type="entry name" value="Single hybrid motif"/>
    <property type="match status" value="1"/>
</dbReference>
<dbReference type="InterPro" id="IPR003697">
    <property type="entry name" value="Maf-like"/>
</dbReference>
<dbReference type="SUPFAM" id="SSF52972">
    <property type="entry name" value="ITPase-like"/>
    <property type="match status" value="1"/>
</dbReference>
<evidence type="ECO:0000256" key="6">
    <source>
        <dbReference type="ARBA" id="ARBA00023267"/>
    </source>
</evidence>
<dbReference type="CDD" id="cd00555">
    <property type="entry name" value="Maf"/>
    <property type="match status" value="1"/>
</dbReference>
<proteinExistence type="inferred from homology"/>
<evidence type="ECO:0000256" key="4">
    <source>
        <dbReference type="ARBA" id="ARBA00022801"/>
    </source>
</evidence>
<dbReference type="FunFam" id="3.90.950.10:FF:000005">
    <property type="entry name" value="7-methyl-GTP pyrophosphatase"/>
    <property type="match status" value="1"/>
</dbReference>
<dbReference type="STRING" id="3988.B9TH74"/>
<evidence type="ECO:0000313" key="8">
    <source>
        <dbReference type="EMBL" id="EEF24790.1"/>
    </source>
</evidence>
<dbReference type="NCBIfam" id="TIGR00172">
    <property type="entry name" value="maf"/>
    <property type="match status" value="1"/>
</dbReference>
<dbReference type="Proteomes" id="UP000008311">
    <property type="component" value="Unassembled WGS sequence"/>
</dbReference>
<keyword evidence="6" id="KW-0092">Biotin</keyword>
<dbReference type="GO" id="GO:0005737">
    <property type="term" value="C:cytoplasm"/>
    <property type="evidence" value="ECO:0007669"/>
    <property type="project" value="UniProtKB-SubCell"/>
</dbReference>
<evidence type="ECO:0000256" key="3">
    <source>
        <dbReference type="ARBA" id="ARBA00022490"/>
    </source>
</evidence>